<sequence>MKDSSDDNFTTTIQIQATFDLIEVLSPFVTFEKFPPQRRLYYTEGGVKMCYIIRSGLIKVRRDADDFVMGTLRTPNIAGITNMIPDTSGLYLELQGEAEIAILTTARAQELIAETKSWELLARHIMKITTNLFNNNIIMTAPTTYEVVKFHLIMLMQEPESVREKTSAVKYILERTRLSRSTVMKMLAQLRQGGYIQLDDGILVALNHLPAKY</sequence>
<dbReference type="RefSeq" id="WP_051873691.1">
    <property type="nucleotide sequence ID" value="NZ_JMPI01000030.1"/>
</dbReference>
<feature type="domain" description="IprA winged helix-turn-helix" evidence="1">
    <location>
        <begin position="144"/>
        <end position="210"/>
    </location>
</feature>
<name>A0A085GC77_9ENTR</name>
<dbReference type="InterPro" id="IPR014710">
    <property type="entry name" value="RmlC-like_jellyroll"/>
</dbReference>
<comment type="caution">
    <text evidence="2">The sequence shown here is derived from an EMBL/GenBank/DDBJ whole genome shotgun (WGS) entry which is preliminary data.</text>
</comment>
<evidence type="ECO:0000259" key="1">
    <source>
        <dbReference type="Pfam" id="PF15977"/>
    </source>
</evidence>
<gene>
    <name evidence="2" type="ORF">GBAG_2102</name>
</gene>
<evidence type="ECO:0000313" key="2">
    <source>
        <dbReference type="EMBL" id="KFC81322.1"/>
    </source>
</evidence>
<dbReference type="STRING" id="1006004.GBAG_2102"/>
<keyword evidence="3" id="KW-1185">Reference proteome</keyword>
<dbReference type="eggNOG" id="COG0664">
    <property type="taxonomic scope" value="Bacteria"/>
</dbReference>
<dbReference type="AlphaFoldDB" id="A0A085GC77"/>
<reference evidence="2 3" key="1">
    <citation type="submission" date="2014-05" db="EMBL/GenBank/DDBJ databases">
        <title>ATOL: Assembling a taxonomically balanced genome-scale reconstruction of the evolutionary history of the Enterobacteriaceae.</title>
        <authorList>
            <person name="Plunkett G.III."/>
            <person name="Neeno-Eckwall E.C."/>
            <person name="Glasner J.D."/>
            <person name="Perna N.T."/>
        </authorList>
    </citation>
    <scope>NUCLEOTIDE SEQUENCE [LARGE SCALE GENOMIC DNA]</scope>
    <source>
        <strain evidence="2 3">ATCC 33320</strain>
    </source>
</reference>
<dbReference type="SUPFAM" id="SSF51206">
    <property type="entry name" value="cAMP-binding domain-like"/>
    <property type="match status" value="1"/>
</dbReference>
<dbReference type="EMBL" id="JMPI01000030">
    <property type="protein sequence ID" value="KFC81322.1"/>
    <property type="molecule type" value="Genomic_DNA"/>
</dbReference>
<dbReference type="Pfam" id="PF15977">
    <property type="entry name" value="HTH_46"/>
    <property type="match status" value="1"/>
</dbReference>
<accession>A0A085GC77</accession>
<organism evidence="2 3">
    <name type="scientific">Buttiauxella agrestis ATCC 33320</name>
    <dbReference type="NCBI Taxonomy" id="1006004"/>
    <lineage>
        <taxon>Bacteria</taxon>
        <taxon>Pseudomonadati</taxon>
        <taxon>Pseudomonadota</taxon>
        <taxon>Gammaproteobacteria</taxon>
        <taxon>Enterobacterales</taxon>
        <taxon>Enterobacteriaceae</taxon>
        <taxon>Buttiauxella</taxon>
    </lineage>
</organism>
<dbReference type="InterPro" id="IPR041687">
    <property type="entry name" value="HTH_46"/>
</dbReference>
<proteinExistence type="predicted"/>
<evidence type="ECO:0000313" key="3">
    <source>
        <dbReference type="Proteomes" id="UP000028653"/>
    </source>
</evidence>
<dbReference type="Gene3D" id="2.60.120.10">
    <property type="entry name" value="Jelly Rolls"/>
    <property type="match status" value="1"/>
</dbReference>
<dbReference type="Proteomes" id="UP000028653">
    <property type="component" value="Unassembled WGS sequence"/>
</dbReference>
<dbReference type="InterPro" id="IPR018490">
    <property type="entry name" value="cNMP-bd_dom_sf"/>
</dbReference>
<protein>
    <recommendedName>
        <fullName evidence="1">IprA winged helix-turn-helix domain-containing protein</fullName>
    </recommendedName>
</protein>